<protein>
    <submittedName>
        <fullName evidence="2">Uncharacterized protein</fullName>
    </submittedName>
</protein>
<feature type="compositionally biased region" description="Acidic residues" evidence="1">
    <location>
        <begin position="85"/>
        <end position="99"/>
    </location>
</feature>
<dbReference type="AlphaFoldDB" id="A0A2U1JN31"/>
<feature type="region of interest" description="Disordered" evidence="1">
    <location>
        <begin position="64"/>
        <end position="121"/>
    </location>
</feature>
<name>A0A2U1JN31_9FLAO</name>
<sequence length="121" mass="13625">MKEQDHTSDSNGLNPNKKDKSKLPDSLLYPPEEDIYRKFHKESEIDPEDISKKKAPVEINNVSKLNEKDFDEDMSGGDLDIPGSDLDDEFENTGNEDEENNHYSIGGDNHSNLDENTGNEG</sequence>
<dbReference type="Proteomes" id="UP000245618">
    <property type="component" value="Unassembled WGS sequence"/>
</dbReference>
<keyword evidence="3" id="KW-1185">Reference proteome</keyword>
<reference evidence="2 3" key="1">
    <citation type="submission" date="2018-04" db="EMBL/GenBank/DDBJ databases">
        <title>Flavobacterium sp. nov., isolated from glacier ice.</title>
        <authorList>
            <person name="Liu Q."/>
            <person name="Xin Y.-H."/>
        </authorList>
    </citation>
    <scope>NUCLEOTIDE SEQUENCE [LARGE SCALE GENOMIC DNA]</scope>
    <source>
        <strain evidence="2 3">LB2P30</strain>
    </source>
</reference>
<evidence type="ECO:0000313" key="2">
    <source>
        <dbReference type="EMBL" id="PWA06293.1"/>
    </source>
</evidence>
<evidence type="ECO:0000256" key="1">
    <source>
        <dbReference type="SAM" id="MobiDB-lite"/>
    </source>
</evidence>
<comment type="caution">
    <text evidence="2">The sequence shown here is derived from an EMBL/GenBank/DDBJ whole genome shotgun (WGS) entry which is preliminary data.</text>
</comment>
<dbReference type="OrthoDB" id="680877at2"/>
<feature type="region of interest" description="Disordered" evidence="1">
    <location>
        <begin position="1"/>
        <end position="31"/>
    </location>
</feature>
<dbReference type="RefSeq" id="WP_116764572.1">
    <property type="nucleotide sequence ID" value="NZ_QCZH01000027.1"/>
</dbReference>
<gene>
    <name evidence="2" type="ORF">DB891_15915</name>
</gene>
<dbReference type="EMBL" id="QCZH01000027">
    <property type="protein sequence ID" value="PWA06293.1"/>
    <property type="molecule type" value="Genomic_DNA"/>
</dbReference>
<evidence type="ECO:0000313" key="3">
    <source>
        <dbReference type="Proteomes" id="UP000245618"/>
    </source>
</evidence>
<proteinExistence type="predicted"/>
<organism evidence="2 3">
    <name type="scientific">Flavobacterium laiguense</name>
    <dbReference type="NCBI Taxonomy" id="2169409"/>
    <lineage>
        <taxon>Bacteria</taxon>
        <taxon>Pseudomonadati</taxon>
        <taxon>Bacteroidota</taxon>
        <taxon>Flavobacteriia</taxon>
        <taxon>Flavobacteriales</taxon>
        <taxon>Flavobacteriaceae</taxon>
        <taxon>Flavobacterium</taxon>
    </lineage>
</organism>
<accession>A0A2U1JN31</accession>